<dbReference type="InterPro" id="IPR036291">
    <property type="entry name" value="NAD(P)-bd_dom_sf"/>
</dbReference>
<dbReference type="STRING" id="929556.Solca_0327"/>
<dbReference type="HOGENOM" id="CLU_013560_5_2_10"/>
<reference evidence="4" key="1">
    <citation type="submission" date="2012-02" db="EMBL/GenBank/DDBJ databases">
        <title>The complete genome of Solitalea canadensis DSM 3403.</title>
        <authorList>
            <consortium name="US DOE Joint Genome Institute (JGI-PGF)"/>
            <person name="Lucas S."/>
            <person name="Copeland A."/>
            <person name="Lapidus A."/>
            <person name="Glavina del Rio T."/>
            <person name="Dalin E."/>
            <person name="Tice H."/>
            <person name="Bruce D."/>
            <person name="Goodwin L."/>
            <person name="Pitluck S."/>
            <person name="Peters L."/>
            <person name="Ovchinnikova G."/>
            <person name="Lu M."/>
            <person name="Kyrpides N."/>
            <person name="Mavromatis K."/>
            <person name="Ivanova N."/>
            <person name="Brettin T."/>
            <person name="Detter J.C."/>
            <person name="Han C."/>
            <person name="Larimer F."/>
            <person name="Land M."/>
            <person name="Hauser L."/>
            <person name="Markowitz V."/>
            <person name="Cheng J.-F."/>
            <person name="Hugenholtz P."/>
            <person name="Woyke T."/>
            <person name="Wu D."/>
            <person name="Spring S."/>
            <person name="Schroeder M."/>
            <person name="Kopitz M."/>
            <person name="Brambilla E."/>
            <person name="Klenk H.-P."/>
            <person name="Eisen J.A."/>
        </authorList>
    </citation>
    <scope>NUCLEOTIDE SEQUENCE</scope>
    <source>
        <strain evidence="4">DSM 3403</strain>
    </source>
</reference>
<dbReference type="InterPro" id="IPR029063">
    <property type="entry name" value="SAM-dependent_MTases_sf"/>
</dbReference>
<dbReference type="SUPFAM" id="SSF53335">
    <property type="entry name" value="S-adenosyl-L-methionine-dependent methyltransferases"/>
    <property type="match status" value="1"/>
</dbReference>
<dbReference type="PANTHER" id="PTHR43318">
    <property type="entry name" value="UDP-N-ACETYLGLUCOSAMINE 4,6-DEHYDRATASE"/>
    <property type="match status" value="1"/>
</dbReference>
<accession>H8KXQ5</accession>
<dbReference type="Gene3D" id="3.40.50.720">
    <property type="entry name" value="NAD(P)-binding Rossmann-like Domain"/>
    <property type="match status" value="2"/>
</dbReference>
<dbReference type="PANTHER" id="PTHR43318:SF1">
    <property type="entry name" value="POLYSACCHARIDE BIOSYNTHESIS PROTEIN EPSC-RELATED"/>
    <property type="match status" value="1"/>
</dbReference>
<dbReference type="Pfam" id="PF13727">
    <property type="entry name" value="CoA_binding_3"/>
    <property type="match status" value="1"/>
</dbReference>
<evidence type="ECO:0000259" key="3">
    <source>
        <dbReference type="Pfam" id="PF02719"/>
    </source>
</evidence>
<dbReference type="Pfam" id="PF02719">
    <property type="entry name" value="Polysacc_synt_2"/>
    <property type="match status" value="1"/>
</dbReference>
<gene>
    <name evidence="4" type="ordered locus">Solca_0327</name>
</gene>
<name>H8KXQ5_SOLCM</name>
<dbReference type="Proteomes" id="UP000007590">
    <property type="component" value="Chromosome"/>
</dbReference>
<dbReference type="KEGG" id="scn:Solca_0327"/>
<keyword evidence="5" id="KW-1185">Reference proteome</keyword>
<dbReference type="AlphaFoldDB" id="H8KXQ5"/>
<dbReference type="eggNOG" id="COG1086">
    <property type="taxonomic scope" value="Bacteria"/>
</dbReference>
<dbReference type="InterPro" id="IPR051203">
    <property type="entry name" value="Polysaccharide_Synthase-Rel"/>
</dbReference>
<keyword evidence="2" id="KW-0472">Membrane</keyword>
<dbReference type="EMBL" id="CP003349">
    <property type="protein sequence ID" value="AFD05470.1"/>
    <property type="molecule type" value="Genomic_DNA"/>
</dbReference>
<dbReference type="RefSeq" id="WP_014678698.1">
    <property type="nucleotide sequence ID" value="NC_017770.1"/>
</dbReference>
<evidence type="ECO:0000256" key="2">
    <source>
        <dbReference type="SAM" id="Phobius"/>
    </source>
</evidence>
<feature type="transmembrane region" description="Helical" evidence="2">
    <location>
        <begin position="125"/>
        <end position="150"/>
    </location>
</feature>
<dbReference type="CDD" id="cd05237">
    <property type="entry name" value="UDP_invert_4-6DH_SDR_e"/>
    <property type="match status" value="1"/>
</dbReference>
<dbReference type="InterPro" id="IPR003869">
    <property type="entry name" value="Polysac_CapD-like"/>
</dbReference>
<evidence type="ECO:0000313" key="5">
    <source>
        <dbReference type="Proteomes" id="UP000007590"/>
    </source>
</evidence>
<feature type="domain" description="Polysaccharide biosynthesis protein CapD-like" evidence="3">
    <location>
        <begin position="308"/>
        <end position="597"/>
    </location>
</feature>
<protein>
    <submittedName>
        <fullName evidence="4">Putative nucleoside-diphosphate sugar epimerase</fullName>
    </submittedName>
</protein>
<evidence type="ECO:0000313" key="4">
    <source>
        <dbReference type="EMBL" id="AFD05470.1"/>
    </source>
</evidence>
<feature type="transmembrane region" description="Helical" evidence="2">
    <location>
        <begin position="67"/>
        <end position="89"/>
    </location>
</feature>
<proteinExistence type="inferred from homology"/>
<dbReference type="SUPFAM" id="SSF51735">
    <property type="entry name" value="NAD(P)-binding Rossmann-fold domains"/>
    <property type="match status" value="1"/>
</dbReference>
<keyword evidence="2" id="KW-1133">Transmembrane helix</keyword>
<organism evidence="4 5">
    <name type="scientific">Solitalea canadensis (strain ATCC 29591 / DSM 3403 / JCM 21819 / LMG 8368 / NBRC 15130 / NCIMB 12057 / USAM 9D)</name>
    <name type="common">Flexibacter canadensis</name>
    <dbReference type="NCBI Taxonomy" id="929556"/>
    <lineage>
        <taxon>Bacteria</taxon>
        <taxon>Pseudomonadati</taxon>
        <taxon>Bacteroidota</taxon>
        <taxon>Sphingobacteriia</taxon>
        <taxon>Sphingobacteriales</taxon>
        <taxon>Sphingobacteriaceae</taxon>
        <taxon>Solitalea</taxon>
    </lineage>
</organism>
<sequence length="661" mass="75195">MFTLSPSPQRVKKEAFFTLRISSSRFIPRWLVFSIDTIISTIAFVCAFIMFYDFNIHALFAHKGLETLVYINLLISIAVSLTFKTYAGIIRLTSLQDMARIFNAIFFNAVLLGVVKLGLSNIESIIILPLNVILKYFLILFFFSTSYRFLIKLGFESIRRENTLKKSILIFGAGESGMITKHVINHEAQCGLKVIGFLDDNLNKVGKYIDGIKIYNARTDIQFLVDKYKVEEVIISIQNLDINRKRELVDICLLHEIKVVTIPRASNWIDGSFNLNQLRNIKIEELLEREVITIQNAKVTDELRNKRILVTGAAGSIGSEVVRQVLKFNPELLVLCDQAETALYNIELEFKESFPNACIQPFIADIRNKERMEYLFDKYKPEIVFHAAAYKHVPMMEHHPSEAILTNVGGTKNVADLSVKYQVEKFVMISTDKAVNPTNVMGASKRIAEIYTQSLNDYYVQNGIESSTRFITTRFGNVLGSNGSVIPRFKEQIEKGGPITVTHPDINRYFMTIPEACQLVIEAGTMGNGGEIFVFDMGKSVKIVDLAKKMIQLSGLTPDKDIQIVFTGLRPGEKLYEELLNDSECVQKTHHEKIKIARVRKYKYEWVEESINELLSSATNFQEKSIVRQMKLIVPEFKSKQSVYEELDAPHLSLEQANIAV</sequence>
<comment type="similarity">
    <text evidence="1">Belongs to the polysaccharide synthase family.</text>
</comment>
<evidence type="ECO:0000256" key="1">
    <source>
        <dbReference type="ARBA" id="ARBA00007430"/>
    </source>
</evidence>
<keyword evidence="2" id="KW-0812">Transmembrane</keyword>
<dbReference type="OrthoDB" id="9803111at2"/>
<feature type="transmembrane region" description="Helical" evidence="2">
    <location>
        <begin position="30"/>
        <end position="52"/>
    </location>
</feature>